<organism evidence="1 2">
    <name type="scientific">Dyadobacter arcticus</name>
    <dbReference type="NCBI Taxonomy" id="1078754"/>
    <lineage>
        <taxon>Bacteria</taxon>
        <taxon>Pseudomonadati</taxon>
        <taxon>Bacteroidota</taxon>
        <taxon>Cytophagia</taxon>
        <taxon>Cytophagales</taxon>
        <taxon>Spirosomataceae</taxon>
        <taxon>Dyadobacter</taxon>
    </lineage>
</organism>
<accession>A0ABX0UHG3</accession>
<evidence type="ECO:0000313" key="2">
    <source>
        <dbReference type="Proteomes" id="UP001179181"/>
    </source>
</evidence>
<sequence>MKKADQIVTSYGASLENVSECSPLLIVRFHMDMDQYLVISFLNGEDPLTGIYNLMYGLLKNGFRVSTLYLQAEPELINS</sequence>
<dbReference type="RefSeq" id="WP_167268603.1">
    <property type="nucleotide sequence ID" value="NZ_JAASQJ010000001.1"/>
</dbReference>
<comment type="caution">
    <text evidence="1">The sequence shown here is derived from an EMBL/GenBank/DDBJ whole genome shotgun (WGS) entry which is preliminary data.</text>
</comment>
<gene>
    <name evidence="1" type="ORF">FHS68_001518</name>
</gene>
<protein>
    <submittedName>
        <fullName evidence="1">Uncharacterized protein</fullName>
    </submittedName>
</protein>
<proteinExistence type="predicted"/>
<keyword evidence="2" id="KW-1185">Reference proteome</keyword>
<name>A0ABX0UHG3_9BACT</name>
<dbReference type="Proteomes" id="UP001179181">
    <property type="component" value="Unassembled WGS sequence"/>
</dbReference>
<reference evidence="1 2" key="1">
    <citation type="submission" date="2020-03" db="EMBL/GenBank/DDBJ databases">
        <title>Genomic Encyclopedia of Type Strains, Phase IV (KMG-IV): sequencing the most valuable type-strain genomes for metagenomic binning, comparative biology and taxonomic classification.</title>
        <authorList>
            <person name="Goeker M."/>
        </authorList>
    </citation>
    <scope>NUCLEOTIDE SEQUENCE [LARGE SCALE GENOMIC DNA]</scope>
    <source>
        <strain evidence="1 2">DSM 102865</strain>
    </source>
</reference>
<evidence type="ECO:0000313" key="1">
    <source>
        <dbReference type="EMBL" id="NIJ52362.1"/>
    </source>
</evidence>
<dbReference type="EMBL" id="JAASQJ010000001">
    <property type="protein sequence ID" value="NIJ52362.1"/>
    <property type="molecule type" value="Genomic_DNA"/>
</dbReference>